<accession>A0A517RPS0</accession>
<feature type="transmembrane region" description="Helical" evidence="1">
    <location>
        <begin position="128"/>
        <end position="148"/>
    </location>
</feature>
<name>A0A517RPS0_9PLAN</name>
<organism evidence="2 3">
    <name type="scientific">Gimesia alba</name>
    <dbReference type="NCBI Taxonomy" id="2527973"/>
    <lineage>
        <taxon>Bacteria</taxon>
        <taxon>Pseudomonadati</taxon>
        <taxon>Planctomycetota</taxon>
        <taxon>Planctomycetia</taxon>
        <taxon>Planctomycetales</taxon>
        <taxon>Planctomycetaceae</taxon>
        <taxon>Gimesia</taxon>
    </lineage>
</organism>
<evidence type="ECO:0000313" key="3">
    <source>
        <dbReference type="Proteomes" id="UP000317171"/>
    </source>
</evidence>
<dbReference type="Proteomes" id="UP000317171">
    <property type="component" value="Chromosome"/>
</dbReference>
<reference evidence="2 3" key="1">
    <citation type="submission" date="2019-02" db="EMBL/GenBank/DDBJ databases">
        <title>Deep-cultivation of Planctomycetes and their phenomic and genomic characterization uncovers novel biology.</title>
        <authorList>
            <person name="Wiegand S."/>
            <person name="Jogler M."/>
            <person name="Boedeker C."/>
            <person name="Pinto D."/>
            <person name="Vollmers J."/>
            <person name="Rivas-Marin E."/>
            <person name="Kohn T."/>
            <person name="Peeters S.H."/>
            <person name="Heuer A."/>
            <person name="Rast P."/>
            <person name="Oberbeckmann S."/>
            <person name="Bunk B."/>
            <person name="Jeske O."/>
            <person name="Meyerdierks A."/>
            <person name="Storesund J.E."/>
            <person name="Kallscheuer N."/>
            <person name="Luecker S."/>
            <person name="Lage O.M."/>
            <person name="Pohl T."/>
            <person name="Merkel B.J."/>
            <person name="Hornburger P."/>
            <person name="Mueller R.-W."/>
            <person name="Bruemmer F."/>
            <person name="Labrenz M."/>
            <person name="Spormann A.M."/>
            <person name="Op den Camp H."/>
            <person name="Overmann J."/>
            <person name="Amann R."/>
            <person name="Jetten M.S.M."/>
            <person name="Mascher T."/>
            <person name="Medema M.H."/>
            <person name="Devos D.P."/>
            <person name="Kaster A.-K."/>
            <person name="Ovreas L."/>
            <person name="Rohde M."/>
            <person name="Galperin M.Y."/>
            <person name="Jogler C."/>
        </authorList>
    </citation>
    <scope>NUCLEOTIDE SEQUENCE [LARGE SCALE GENOMIC DNA]</scope>
    <source>
        <strain evidence="2 3">Pan241w</strain>
    </source>
</reference>
<dbReference type="EMBL" id="CP036269">
    <property type="protein sequence ID" value="QDT45878.1"/>
    <property type="molecule type" value="Genomic_DNA"/>
</dbReference>
<feature type="transmembrane region" description="Helical" evidence="1">
    <location>
        <begin position="100"/>
        <end position="122"/>
    </location>
</feature>
<dbReference type="KEGG" id="gaz:Pan241w_60060"/>
<proteinExistence type="predicted"/>
<keyword evidence="1" id="KW-1133">Transmembrane helix</keyword>
<sequence length="160" mass="17105">MITQPLKNTAAVFAILAGLISLPLTWMTISGVQLNGQLVNGDLGNPISFPFPIGNINVTGFNGHITLFIKTPIWLVISIAIVANVLQLMHKSVQFAVPHFAQWLTALFGFTWISMAICVVLFSDKAGLGIGSLLGLFCAAVALICLVIPTSTQQDLQLES</sequence>
<keyword evidence="1" id="KW-0472">Membrane</keyword>
<dbReference type="AlphaFoldDB" id="A0A517RPS0"/>
<feature type="transmembrane region" description="Helical" evidence="1">
    <location>
        <begin position="12"/>
        <end position="29"/>
    </location>
</feature>
<dbReference type="RefSeq" id="WP_145222912.1">
    <property type="nucleotide sequence ID" value="NZ_CP036269.1"/>
</dbReference>
<evidence type="ECO:0000313" key="2">
    <source>
        <dbReference type="EMBL" id="QDT45878.1"/>
    </source>
</evidence>
<gene>
    <name evidence="2" type="ORF">Pan241w_60060</name>
</gene>
<keyword evidence="3" id="KW-1185">Reference proteome</keyword>
<keyword evidence="1" id="KW-0812">Transmembrane</keyword>
<evidence type="ECO:0000256" key="1">
    <source>
        <dbReference type="SAM" id="Phobius"/>
    </source>
</evidence>
<protein>
    <submittedName>
        <fullName evidence="2">Uncharacterized protein</fullName>
    </submittedName>
</protein>
<feature type="transmembrane region" description="Helical" evidence="1">
    <location>
        <begin position="67"/>
        <end position="88"/>
    </location>
</feature>
<dbReference type="OrthoDB" id="287560at2"/>